<dbReference type="Proteomes" id="UP001440612">
    <property type="component" value="Chromosome"/>
</dbReference>
<evidence type="ECO:0000313" key="4">
    <source>
        <dbReference type="Proteomes" id="UP001440612"/>
    </source>
</evidence>
<accession>A0ABZ2V2K5</accession>
<gene>
    <name evidence="3" type="ORF">AABB29_16275</name>
</gene>
<name>A0ABZ2V2K5_9RHOB</name>
<evidence type="ECO:0000259" key="2">
    <source>
        <dbReference type="Pfam" id="PF23951"/>
    </source>
</evidence>
<feature type="chain" id="PRO_5046567646" description="DUF7282 domain-containing protein" evidence="1">
    <location>
        <begin position="25"/>
        <end position="116"/>
    </location>
</feature>
<evidence type="ECO:0000313" key="3">
    <source>
        <dbReference type="EMBL" id="WZC48400.1"/>
    </source>
</evidence>
<feature type="domain" description="DUF7282" evidence="2">
    <location>
        <begin position="29"/>
        <end position="87"/>
    </location>
</feature>
<dbReference type="Pfam" id="PF23951">
    <property type="entry name" value="DUF7282"/>
    <property type="match status" value="1"/>
</dbReference>
<proteinExistence type="predicted"/>
<dbReference type="InterPro" id="IPR055706">
    <property type="entry name" value="Slg1/2_DUF7282"/>
</dbReference>
<organism evidence="3 4">
    <name type="scientific">Yoonia phaeophyticola</name>
    <dbReference type="NCBI Taxonomy" id="3137369"/>
    <lineage>
        <taxon>Bacteria</taxon>
        <taxon>Pseudomonadati</taxon>
        <taxon>Pseudomonadota</taxon>
        <taxon>Alphaproteobacteria</taxon>
        <taxon>Rhodobacterales</taxon>
        <taxon>Paracoccaceae</taxon>
        <taxon>Yoonia</taxon>
    </lineage>
</organism>
<keyword evidence="1" id="KW-0732">Signal</keyword>
<sequence>MNTLMKTTAIIAALGLGTVAAAEATFGLQNTVDDDGLITIELVTTPQDGILAIYDYSTGEFGELLGTADLHAGANTDVKVSLDPSGAVDIAAVVYEGDLQEPTMASAWIELDVNDS</sequence>
<feature type="signal peptide" evidence="1">
    <location>
        <begin position="1"/>
        <end position="24"/>
    </location>
</feature>
<dbReference type="RefSeq" id="WP_341366516.1">
    <property type="nucleotide sequence ID" value="NZ_CP150951.2"/>
</dbReference>
<evidence type="ECO:0000256" key="1">
    <source>
        <dbReference type="SAM" id="SignalP"/>
    </source>
</evidence>
<keyword evidence="4" id="KW-1185">Reference proteome</keyword>
<dbReference type="EMBL" id="CP150951">
    <property type="protein sequence ID" value="WZC48400.1"/>
    <property type="molecule type" value="Genomic_DNA"/>
</dbReference>
<protein>
    <recommendedName>
        <fullName evidence="2">DUF7282 domain-containing protein</fullName>
    </recommendedName>
</protein>
<reference evidence="4" key="1">
    <citation type="submission" date="2024-04" db="EMBL/GenBank/DDBJ databases">
        <title>Phylogenomic analyses of a clade within the roseobacter group suggest taxonomic reassignments of species of the genera Aestuariivita, Citreicella, Loktanella, Nautella, Pelagibaca, Ruegeria, Thalassobius, Thiobacimonas and Tropicibacter, and the proposal o.</title>
        <authorList>
            <person name="Jeon C.O."/>
        </authorList>
    </citation>
    <scope>NUCLEOTIDE SEQUENCE [LARGE SCALE GENOMIC DNA]</scope>
    <source>
        <strain evidence="4">BS5-3</strain>
    </source>
</reference>